<dbReference type="CDD" id="cd16377">
    <property type="entry name" value="23S_rRNA_IVP_like"/>
    <property type="match status" value="1"/>
</dbReference>
<gene>
    <name evidence="1" type="ORF">MgSA37_04079</name>
</gene>
<keyword evidence="2" id="KW-1185">Reference proteome</keyword>
<dbReference type="Pfam" id="PF05635">
    <property type="entry name" value="23S_rRNA_IVP"/>
    <property type="match status" value="1"/>
</dbReference>
<accession>A0A120MYV3</accession>
<dbReference type="EMBL" id="AP017313">
    <property type="protein sequence ID" value="BAU55887.1"/>
    <property type="molecule type" value="Genomic_DNA"/>
</dbReference>
<dbReference type="InterPro" id="IPR012657">
    <property type="entry name" value="23S_rRNA-intervening_sequence"/>
</dbReference>
<dbReference type="OrthoDB" id="9811959at2"/>
<organism evidence="1 2">
    <name type="scientific">Mucilaginibacter gotjawali</name>
    <dbReference type="NCBI Taxonomy" id="1550579"/>
    <lineage>
        <taxon>Bacteria</taxon>
        <taxon>Pseudomonadati</taxon>
        <taxon>Bacteroidota</taxon>
        <taxon>Sphingobacteriia</taxon>
        <taxon>Sphingobacteriales</taxon>
        <taxon>Sphingobacteriaceae</taxon>
        <taxon>Mucilaginibacter</taxon>
    </lineage>
</organism>
<protein>
    <submittedName>
        <fullName evidence="1">Uncharacterized protein</fullName>
    </submittedName>
</protein>
<dbReference type="SUPFAM" id="SSF158446">
    <property type="entry name" value="IVS-encoded protein-like"/>
    <property type="match status" value="1"/>
</dbReference>
<dbReference type="AlphaFoldDB" id="A0A120MYV3"/>
<dbReference type="Proteomes" id="UP000218263">
    <property type="component" value="Chromosome"/>
</dbReference>
<sequence>MSSFEDLEVWKKARILRNKITELVKSFPAEEKYRLSDQIIRSSRSIGNNIAEGHGRFHYADAAKFLLNARGSAAETIDHLYIAMDNNIIEVKVFNSFKEDCEECMKMINGYINFLRKQADHKPNL</sequence>
<proteinExistence type="predicted"/>
<dbReference type="InterPro" id="IPR036583">
    <property type="entry name" value="23S_rRNA_IVS_sf"/>
</dbReference>
<dbReference type="PANTHER" id="PTHR38471">
    <property type="entry name" value="FOUR HELIX BUNDLE PROTEIN"/>
    <property type="match status" value="1"/>
</dbReference>
<dbReference type="RefSeq" id="WP_096354384.1">
    <property type="nucleotide sequence ID" value="NZ_AP017313.1"/>
</dbReference>
<dbReference type="KEGG" id="mgot:MgSA37_04079"/>
<name>A0A120MYV3_9SPHI</name>
<evidence type="ECO:0000313" key="1">
    <source>
        <dbReference type="EMBL" id="BAU55887.1"/>
    </source>
</evidence>
<evidence type="ECO:0000313" key="2">
    <source>
        <dbReference type="Proteomes" id="UP000218263"/>
    </source>
</evidence>
<dbReference type="NCBIfam" id="TIGR02436">
    <property type="entry name" value="four helix bundle protein"/>
    <property type="match status" value="1"/>
</dbReference>
<dbReference type="PANTHER" id="PTHR38471:SF2">
    <property type="entry name" value="FOUR HELIX BUNDLE PROTEIN"/>
    <property type="match status" value="1"/>
</dbReference>
<reference evidence="1 2" key="1">
    <citation type="submission" date="2015-12" db="EMBL/GenBank/DDBJ databases">
        <title>Genome sequence of Mucilaginibacter gotjawali.</title>
        <authorList>
            <person name="Lee J.S."/>
            <person name="Lee K.C."/>
            <person name="Kim K.K."/>
            <person name="Lee B.W."/>
        </authorList>
    </citation>
    <scope>NUCLEOTIDE SEQUENCE [LARGE SCALE GENOMIC DNA]</scope>
    <source>
        <strain evidence="1 2">SA3-7</strain>
    </source>
</reference>
<dbReference type="Gene3D" id="1.20.1440.60">
    <property type="entry name" value="23S rRNA-intervening sequence"/>
    <property type="match status" value="1"/>
</dbReference>